<organism evidence="1 2">
    <name type="scientific">Steinernema carpocapsae</name>
    <name type="common">Entomopathogenic nematode</name>
    <dbReference type="NCBI Taxonomy" id="34508"/>
    <lineage>
        <taxon>Eukaryota</taxon>
        <taxon>Metazoa</taxon>
        <taxon>Ecdysozoa</taxon>
        <taxon>Nematoda</taxon>
        <taxon>Chromadorea</taxon>
        <taxon>Rhabditida</taxon>
        <taxon>Tylenchina</taxon>
        <taxon>Panagrolaimomorpha</taxon>
        <taxon>Strongyloidoidea</taxon>
        <taxon>Steinernematidae</taxon>
        <taxon>Steinernema</taxon>
    </lineage>
</organism>
<dbReference type="EMBL" id="AZBU02000001">
    <property type="protein sequence ID" value="TMS39290.1"/>
    <property type="molecule type" value="Genomic_DNA"/>
</dbReference>
<accession>A0A4U8V0B6</accession>
<sequence length="78" mass="8948">MKHVTAVNDTCRNTVSFTRLLKLQRKAKGNLNKRLAHVSLLCLPLVRLHAHHHDLQLRSNILCSIFLSHLRTYALSPL</sequence>
<reference evidence="1 2" key="2">
    <citation type="journal article" date="2019" name="G3 (Bethesda)">
        <title>Hybrid Assembly of the Genome of the Entomopathogenic Nematode Steinernema carpocapsae Identifies the X-Chromosome.</title>
        <authorList>
            <person name="Serra L."/>
            <person name="Macchietto M."/>
            <person name="Macias-Munoz A."/>
            <person name="McGill C.J."/>
            <person name="Rodriguez I.M."/>
            <person name="Rodriguez B."/>
            <person name="Murad R."/>
            <person name="Mortazavi A."/>
        </authorList>
    </citation>
    <scope>NUCLEOTIDE SEQUENCE [LARGE SCALE GENOMIC DNA]</scope>
    <source>
        <strain evidence="1 2">ALL</strain>
    </source>
</reference>
<dbReference type="Proteomes" id="UP000298663">
    <property type="component" value="Unassembled WGS sequence"/>
</dbReference>
<evidence type="ECO:0000313" key="1">
    <source>
        <dbReference type="EMBL" id="TMS39290.1"/>
    </source>
</evidence>
<evidence type="ECO:0000313" key="2">
    <source>
        <dbReference type="Proteomes" id="UP000298663"/>
    </source>
</evidence>
<dbReference type="AlphaFoldDB" id="A0A4U8V0B6"/>
<proteinExistence type="predicted"/>
<keyword evidence="2" id="KW-1185">Reference proteome</keyword>
<gene>
    <name evidence="1" type="ORF">L596_005838</name>
</gene>
<protein>
    <submittedName>
        <fullName evidence="1">Uncharacterized protein</fullName>
    </submittedName>
</protein>
<name>A0A4U8V0B6_STECR</name>
<comment type="caution">
    <text evidence="1">The sequence shown here is derived from an EMBL/GenBank/DDBJ whole genome shotgun (WGS) entry which is preliminary data.</text>
</comment>
<reference evidence="1 2" key="1">
    <citation type="journal article" date="2015" name="Genome Biol.">
        <title>Comparative genomics of Steinernema reveals deeply conserved gene regulatory networks.</title>
        <authorList>
            <person name="Dillman A.R."/>
            <person name="Macchietto M."/>
            <person name="Porter C.F."/>
            <person name="Rogers A."/>
            <person name="Williams B."/>
            <person name="Antoshechkin I."/>
            <person name="Lee M.M."/>
            <person name="Goodwin Z."/>
            <person name="Lu X."/>
            <person name="Lewis E.E."/>
            <person name="Goodrich-Blair H."/>
            <person name="Stock S.P."/>
            <person name="Adams B.J."/>
            <person name="Sternberg P.W."/>
            <person name="Mortazavi A."/>
        </authorList>
    </citation>
    <scope>NUCLEOTIDE SEQUENCE [LARGE SCALE GENOMIC DNA]</scope>
    <source>
        <strain evidence="1 2">ALL</strain>
    </source>
</reference>